<sequence length="162" mass="17956">MVPSSKPWDDRGSLKVIIRLFAWAGGRANVHAAASSSSSSRLLTNLRASPYCQTRALKTRTQSPAASHSTVPPPLSPNREPGMWWVLALSPLGKGESRKYLPWLVREGRAEPVGRALGRENLGRRLDGRVAKEGTRTARRRMADTVWFGGTLENWLEILVWA</sequence>
<name>A0ABQ9RXE9_9PEZI</name>
<organism evidence="1 2">
    <name type="scientific">Colletotrichum paranaense</name>
    <dbReference type="NCBI Taxonomy" id="1914294"/>
    <lineage>
        <taxon>Eukaryota</taxon>
        <taxon>Fungi</taxon>
        <taxon>Dikarya</taxon>
        <taxon>Ascomycota</taxon>
        <taxon>Pezizomycotina</taxon>
        <taxon>Sordariomycetes</taxon>
        <taxon>Hypocreomycetidae</taxon>
        <taxon>Glomerellales</taxon>
        <taxon>Glomerellaceae</taxon>
        <taxon>Colletotrichum</taxon>
        <taxon>Colletotrichum acutatum species complex</taxon>
    </lineage>
</organism>
<accession>A0ABQ9RXE9</accession>
<gene>
    <name evidence="1" type="ORF">CPAR01_16026</name>
</gene>
<evidence type="ECO:0000313" key="1">
    <source>
        <dbReference type="EMBL" id="KAK1517546.1"/>
    </source>
</evidence>
<dbReference type="GeneID" id="85384170"/>
<comment type="caution">
    <text evidence="1">The sequence shown here is derived from an EMBL/GenBank/DDBJ whole genome shotgun (WGS) entry which is preliminary data.</text>
</comment>
<dbReference type="Proteomes" id="UP001241169">
    <property type="component" value="Unassembled WGS sequence"/>
</dbReference>
<dbReference type="EMBL" id="MOPA01000022">
    <property type="protein sequence ID" value="KAK1517546.1"/>
    <property type="molecule type" value="Genomic_DNA"/>
</dbReference>
<reference evidence="1 2" key="1">
    <citation type="submission" date="2016-10" db="EMBL/GenBank/DDBJ databases">
        <title>The genome sequence of Colletotrichum fioriniae PJ7.</title>
        <authorList>
            <person name="Baroncelli R."/>
        </authorList>
    </citation>
    <scope>NUCLEOTIDE SEQUENCE [LARGE SCALE GENOMIC DNA]</scope>
    <source>
        <strain evidence="1 2">IMI 384185</strain>
    </source>
</reference>
<keyword evidence="2" id="KW-1185">Reference proteome</keyword>
<evidence type="ECO:0000313" key="2">
    <source>
        <dbReference type="Proteomes" id="UP001241169"/>
    </source>
</evidence>
<protein>
    <submittedName>
        <fullName evidence="1">Uncharacterized protein</fullName>
    </submittedName>
</protein>
<proteinExistence type="predicted"/>
<dbReference type="RefSeq" id="XP_060341088.1">
    <property type="nucleotide sequence ID" value="XM_060500271.1"/>
</dbReference>